<gene>
    <name evidence="1" type="ORF">EXIGLDRAFT_722203</name>
</gene>
<evidence type="ECO:0000313" key="1">
    <source>
        <dbReference type="EMBL" id="KZV88824.1"/>
    </source>
</evidence>
<organism evidence="1 2">
    <name type="scientific">Exidia glandulosa HHB12029</name>
    <dbReference type="NCBI Taxonomy" id="1314781"/>
    <lineage>
        <taxon>Eukaryota</taxon>
        <taxon>Fungi</taxon>
        <taxon>Dikarya</taxon>
        <taxon>Basidiomycota</taxon>
        <taxon>Agaricomycotina</taxon>
        <taxon>Agaricomycetes</taxon>
        <taxon>Auriculariales</taxon>
        <taxon>Exidiaceae</taxon>
        <taxon>Exidia</taxon>
    </lineage>
</organism>
<keyword evidence="2" id="KW-1185">Reference proteome</keyword>
<dbReference type="Proteomes" id="UP000077266">
    <property type="component" value="Unassembled WGS sequence"/>
</dbReference>
<dbReference type="AlphaFoldDB" id="A0A165FDP7"/>
<evidence type="ECO:0000313" key="2">
    <source>
        <dbReference type="Proteomes" id="UP000077266"/>
    </source>
</evidence>
<proteinExistence type="predicted"/>
<reference evidence="1 2" key="1">
    <citation type="journal article" date="2016" name="Mol. Biol. Evol.">
        <title>Comparative Genomics of Early-Diverging Mushroom-Forming Fungi Provides Insights into the Origins of Lignocellulose Decay Capabilities.</title>
        <authorList>
            <person name="Nagy L.G."/>
            <person name="Riley R."/>
            <person name="Tritt A."/>
            <person name="Adam C."/>
            <person name="Daum C."/>
            <person name="Floudas D."/>
            <person name="Sun H."/>
            <person name="Yadav J.S."/>
            <person name="Pangilinan J."/>
            <person name="Larsson K.H."/>
            <person name="Matsuura K."/>
            <person name="Barry K."/>
            <person name="Labutti K."/>
            <person name="Kuo R."/>
            <person name="Ohm R.A."/>
            <person name="Bhattacharya S.S."/>
            <person name="Shirouzu T."/>
            <person name="Yoshinaga Y."/>
            <person name="Martin F.M."/>
            <person name="Grigoriev I.V."/>
            <person name="Hibbett D.S."/>
        </authorList>
    </citation>
    <scope>NUCLEOTIDE SEQUENCE [LARGE SCALE GENOMIC DNA]</scope>
    <source>
        <strain evidence="1 2">HHB12029</strain>
    </source>
</reference>
<name>A0A165FDP7_EXIGL</name>
<dbReference type="InParanoid" id="A0A165FDP7"/>
<accession>A0A165FDP7</accession>
<protein>
    <submittedName>
        <fullName evidence="1">Uncharacterized protein</fullName>
    </submittedName>
</protein>
<sequence>MHCPRMTSAHAPSSSCTASSAFLRRYEFLAVAAVPRSSLVTTYSFTAPRRTVYHRVQQRSTQQQVSGSHKTRPSRPCAHLRIFFYTNALDFCPESTRRQQAADPLKTQPSRPCAHFRIILITLASSKYPTPAKLDRHGLVLISGLSWLYTNALDSSPESICCKYLTLKDSTVTALCSSLDYSRLF</sequence>
<dbReference type="EMBL" id="KV426089">
    <property type="protein sequence ID" value="KZV88824.1"/>
    <property type="molecule type" value="Genomic_DNA"/>
</dbReference>